<evidence type="ECO:0000313" key="6">
    <source>
        <dbReference type="EMBL" id="CAE4660232.1"/>
    </source>
</evidence>
<gene>
    <name evidence="6" type="ORF">DBRI00130_LOCUS40767</name>
</gene>
<name>A0A7S4WHQ3_9STRA</name>
<dbReference type="PANTHER" id="PTHR48081">
    <property type="entry name" value="AB HYDROLASE SUPERFAMILY PROTEIN C4A8.06C"/>
    <property type="match status" value="1"/>
</dbReference>
<protein>
    <recommendedName>
        <fullName evidence="5">Alpha/beta hydrolase fold-3 domain-containing protein</fullName>
    </recommendedName>
</protein>
<reference evidence="6" key="1">
    <citation type="submission" date="2021-01" db="EMBL/GenBank/DDBJ databases">
        <authorList>
            <person name="Corre E."/>
            <person name="Pelletier E."/>
            <person name="Niang G."/>
            <person name="Scheremetjew M."/>
            <person name="Finn R."/>
            <person name="Kale V."/>
            <person name="Holt S."/>
            <person name="Cochrane G."/>
            <person name="Meng A."/>
            <person name="Brown T."/>
            <person name="Cohen L."/>
        </authorList>
    </citation>
    <scope>NUCLEOTIDE SEQUENCE</scope>
    <source>
        <strain evidence="6">GSO104</strain>
    </source>
</reference>
<dbReference type="EMBL" id="HBNS01056627">
    <property type="protein sequence ID" value="CAE4660232.1"/>
    <property type="molecule type" value="Transcribed_RNA"/>
</dbReference>
<sequence>MSQKLASMRSWETTQTPRSPHMNVKESDSPIGIVPSWLPTLPKVNVSTNKTAPGGGEWVWPPPDDGKSLPVCHRYLPYESDLPDDPQQLENLGNPERVILYLHGGGFVLCSSKTHRSLLMMLSDCTGATILSPNYRRPPEHPWPVPVEDCVASYRWLIEVGKLDPSKIVFAGDSAGGGLVVATMAKAREEGLPLPAGGIMWSPWLDLTDSFSGTWTTNQDTDFLPRDWAYKFSMAYAGGKDRLAEASPGNVNLEGLPPLLVEVGDAECLRDSALVWVERAKAAGVDVEAVVSDGMVHVFPLFAIFANKDLPPHQSYERAASFVDKVLGVCSDSESLTSGELV</sequence>
<dbReference type="PROSITE" id="PS01173">
    <property type="entry name" value="LIPASE_GDXG_HIS"/>
    <property type="match status" value="1"/>
</dbReference>
<dbReference type="InterPro" id="IPR013094">
    <property type="entry name" value="AB_hydrolase_3"/>
</dbReference>
<dbReference type="InterPro" id="IPR002168">
    <property type="entry name" value="Lipase_GDXG_HIS_AS"/>
</dbReference>
<evidence type="ECO:0000256" key="1">
    <source>
        <dbReference type="ARBA" id="ARBA00010515"/>
    </source>
</evidence>
<dbReference type="Pfam" id="PF07859">
    <property type="entry name" value="Abhydrolase_3"/>
    <property type="match status" value="1"/>
</dbReference>
<dbReference type="PANTHER" id="PTHR48081:SF8">
    <property type="entry name" value="ALPHA_BETA HYDROLASE FOLD-3 DOMAIN-CONTAINING PROTEIN-RELATED"/>
    <property type="match status" value="1"/>
</dbReference>
<evidence type="ECO:0000256" key="3">
    <source>
        <dbReference type="PROSITE-ProRule" id="PRU10038"/>
    </source>
</evidence>
<feature type="active site" evidence="3">
    <location>
        <position position="174"/>
    </location>
</feature>
<evidence type="ECO:0000259" key="5">
    <source>
        <dbReference type="Pfam" id="PF07859"/>
    </source>
</evidence>
<dbReference type="InterPro" id="IPR033140">
    <property type="entry name" value="Lipase_GDXG_put_SER_AS"/>
</dbReference>
<dbReference type="InterPro" id="IPR050300">
    <property type="entry name" value="GDXG_lipolytic_enzyme"/>
</dbReference>
<evidence type="ECO:0000256" key="2">
    <source>
        <dbReference type="ARBA" id="ARBA00022801"/>
    </source>
</evidence>
<dbReference type="PROSITE" id="PS01174">
    <property type="entry name" value="LIPASE_GDXG_SER"/>
    <property type="match status" value="1"/>
</dbReference>
<feature type="compositionally biased region" description="Polar residues" evidence="4">
    <location>
        <begin position="1"/>
        <end position="18"/>
    </location>
</feature>
<evidence type="ECO:0000256" key="4">
    <source>
        <dbReference type="SAM" id="MobiDB-lite"/>
    </source>
</evidence>
<dbReference type="GO" id="GO:0016787">
    <property type="term" value="F:hydrolase activity"/>
    <property type="evidence" value="ECO:0007669"/>
    <property type="project" value="UniProtKB-KW"/>
</dbReference>
<organism evidence="6">
    <name type="scientific">Ditylum brightwellii</name>
    <dbReference type="NCBI Taxonomy" id="49249"/>
    <lineage>
        <taxon>Eukaryota</taxon>
        <taxon>Sar</taxon>
        <taxon>Stramenopiles</taxon>
        <taxon>Ochrophyta</taxon>
        <taxon>Bacillariophyta</taxon>
        <taxon>Mediophyceae</taxon>
        <taxon>Lithodesmiophycidae</taxon>
        <taxon>Lithodesmiales</taxon>
        <taxon>Lithodesmiaceae</taxon>
        <taxon>Ditylum</taxon>
    </lineage>
</organism>
<comment type="similarity">
    <text evidence="1">Belongs to the 'GDXG' lipolytic enzyme family.</text>
</comment>
<dbReference type="AlphaFoldDB" id="A0A7S4WHQ3"/>
<proteinExistence type="inferred from homology"/>
<feature type="region of interest" description="Disordered" evidence="4">
    <location>
        <begin position="1"/>
        <end position="27"/>
    </location>
</feature>
<dbReference type="SUPFAM" id="SSF53474">
    <property type="entry name" value="alpha/beta-Hydrolases"/>
    <property type="match status" value="1"/>
</dbReference>
<dbReference type="InterPro" id="IPR029058">
    <property type="entry name" value="AB_hydrolase_fold"/>
</dbReference>
<keyword evidence="2" id="KW-0378">Hydrolase</keyword>
<feature type="domain" description="Alpha/beta hydrolase fold-3" evidence="5">
    <location>
        <begin position="99"/>
        <end position="300"/>
    </location>
</feature>
<dbReference type="Gene3D" id="3.40.50.1820">
    <property type="entry name" value="alpha/beta hydrolase"/>
    <property type="match status" value="1"/>
</dbReference>
<accession>A0A7S4WHQ3</accession>